<dbReference type="NCBIfam" id="TIGR00093">
    <property type="entry name" value="pseudouridine synthase"/>
    <property type="match status" value="1"/>
</dbReference>
<dbReference type="SUPFAM" id="SSF55174">
    <property type="entry name" value="Alpha-L RNA-binding motif"/>
    <property type="match status" value="1"/>
</dbReference>
<dbReference type="InterPro" id="IPR050343">
    <property type="entry name" value="RsuA_PseudoU_synthase"/>
</dbReference>
<dbReference type="CDD" id="cd02553">
    <property type="entry name" value="PseudoU_synth_RsuA"/>
    <property type="match status" value="1"/>
</dbReference>
<dbReference type="InterPro" id="IPR000748">
    <property type="entry name" value="PsdUridine_synth_RsuA/RluB/E/F"/>
</dbReference>
<dbReference type="Proteomes" id="UP000664495">
    <property type="component" value="Unassembled WGS sequence"/>
</dbReference>
<gene>
    <name evidence="7" type="ORF">JZO85_05200</name>
</gene>
<reference evidence="7 8" key="1">
    <citation type="submission" date="2021-03" db="EMBL/GenBank/DDBJ databases">
        <title>Enterococcal diversity collection.</title>
        <authorList>
            <person name="Gilmore M.S."/>
            <person name="Schwartzman J."/>
            <person name="Van Tyne D."/>
            <person name="Martin M."/>
            <person name="Earl A.M."/>
            <person name="Manson A.L."/>
            <person name="Straub T."/>
            <person name="Salamzade R."/>
            <person name="Saavedra J."/>
            <person name="Lebreton F."/>
            <person name="Prichula J."/>
            <person name="Schaufler K."/>
            <person name="Gaca A."/>
            <person name="Sgardioli B."/>
            <person name="Wagenaar J."/>
            <person name="Strong T."/>
        </authorList>
    </citation>
    <scope>NUCLEOTIDE SEQUENCE [LARGE SCALE GENOMIC DNA]</scope>
    <source>
        <strain evidence="7 8">MJM16</strain>
    </source>
</reference>
<keyword evidence="2 4" id="KW-0694">RNA-binding</keyword>
<protein>
    <recommendedName>
        <fullName evidence="5">Pseudouridine synthase</fullName>
        <ecNumber evidence="5">5.4.99.-</ecNumber>
    </recommendedName>
</protein>
<evidence type="ECO:0000256" key="5">
    <source>
        <dbReference type="RuleBase" id="RU003887"/>
    </source>
</evidence>
<dbReference type="InterPro" id="IPR018496">
    <property type="entry name" value="PsdUridine_synth_RsuA/RluB_CS"/>
</dbReference>
<dbReference type="Gene3D" id="3.10.290.10">
    <property type="entry name" value="RNA-binding S4 domain"/>
    <property type="match status" value="1"/>
</dbReference>
<evidence type="ECO:0000256" key="3">
    <source>
        <dbReference type="ARBA" id="ARBA00023235"/>
    </source>
</evidence>
<evidence type="ECO:0000256" key="2">
    <source>
        <dbReference type="ARBA" id="ARBA00022884"/>
    </source>
</evidence>
<evidence type="ECO:0000256" key="1">
    <source>
        <dbReference type="ARBA" id="ARBA00008348"/>
    </source>
</evidence>
<dbReference type="Gene3D" id="3.30.70.580">
    <property type="entry name" value="Pseudouridine synthase I, catalytic domain, N-terminal subdomain"/>
    <property type="match status" value="1"/>
</dbReference>
<dbReference type="PANTHER" id="PTHR47683:SF4">
    <property type="entry name" value="PSEUDOURIDINE SYNTHASE"/>
    <property type="match status" value="1"/>
</dbReference>
<dbReference type="EC" id="5.4.99.-" evidence="5"/>
<evidence type="ECO:0000256" key="4">
    <source>
        <dbReference type="PROSITE-ProRule" id="PRU00182"/>
    </source>
</evidence>
<accession>A0ABS3HDX9</accession>
<keyword evidence="8" id="KW-1185">Reference proteome</keyword>
<dbReference type="InterPro" id="IPR006145">
    <property type="entry name" value="PsdUridine_synth_RsuA/RluA"/>
</dbReference>
<comment type="caution">
    <text evidence="7">The sequence shown here is derived from an EMBL/GenBank/DDBJ whole genome shotgun (WGS) entry which is preliminary data.</text>
</comment>
<dbReference type="Pfam" id="PF00849">
    <property type="entry name" value="PseudoU_synth_2"/>
    <property type="match status" value="1"/>
</dbReference>
<dbReference type="EMBL" id="JAFLVR010000011">
    <property type="protein sequence ID" value="MBO0451656.1"/>
    <property type="molecule type" value="Genomic_DNA"/>
</dbReference>
<dbReference type="RefSeq" id="WP_207107461.1">
    <property type="nucleotide sequence ID" value="NZ_JAFLVR010000011.1"/>
</dbReference>
<dbReference type="CDD" id="cd00165">
    <property type="entry name" value="S4"/>
    <property type="match status" value="1"/>
</dbReference>
<dbReference type="InterPro" id="IPR020103">
    <property type="entry name" value="PsdUridine_synth_cat_dom_sf"/>
</dbReference>
<organism evidence="7 8">
    <name type="scientific">Candidatus Enterococcus murrayae</name>
    <dbReference type="NCBI Taxonomy" id="2815321"/>
    <lineage>
        <taxon>Bacteria</taxon>
        <taxon>Bacillati</taxon>
        <taxon>Bacillota</taxon>
        <taxon>Bacilli</taxon>
        <taxon>Lactobacillales</taxon>
        <taxon>Enterococcaceae</taxon>
        <taxon>Enterococcus</taxon>
    </lineage>
</organism>
<dbReference type="InterPro" id="IPR042092">
    <property type="entry name" value="PsdUridine_s_RsuA/RluB/E/F_cat"/>
</dbReference>
<dbReference type="PROSITE" id="PS50889">
    <property type="entry name" value="S4"/>
    <property type="match status" value="1"/>
</dbReference>
<dbReference type="PROSITE" id="PS01149">
    <property type="entry name" value="PSI_RSU"/>
    <property type="match status" value="1"/>
</dbReference>
<dbReference type="Gene3D" id="3.30.70.1560">
    <property type="entry name" value="Alpha-L RNA-binding motif"/>
    <property type="match status" value="1"/>
</dbReference>
<evidence type="ECO:0000259" key="6">
    <source>
        <dbReference type="Pfam" id="PF00849"/>
    </source>
</evidence>
<dbReference type="PANTHER" id="PTHR47683">
    <property type="entry name" value="PSEUDOURIDINE SYNTHASE FAMILY PROTEIN-RELATED"/>
    <property type="match status" value="1"/>
</dbReference>
<evidence type="ECO:0000313" key="7">
    <source>
        <dbReference type="EMBL" id="MBO0451656.1"/>
    </source>
</evidence>
<dbReference type="SUPFAM" id="SSF55120">
    <property type="entry name" value="Pseudouridine synthase"/>
    <property type="match status" value="1"/>
</dbReference>
<feature type="domain" description="Pseudouridine synthase RsuA/RluA-like" evidence="6">
    <location>
        <begin position="61"/>
        <end position="194"/>
    </location>
</feature>
<keyword evidence="3 5" id="KW-0413">Isomerase</keyword>
<comment type="similarity">
    <text evidence="1 5">Belongs to the pseudouridine synthase RsuA family.</text>
</comment>
<sequence length="238" mass="26719">MRLDKVIEQNLKTSRKEMKRLFLMKKVFVDGAIELNQHRNVDSQLHEILVDGQKLKTSHVYYLLNKPAGVVTAKKDAKLQTVTQLVGEEDRPAALYPVGRLDRDTKGLLLLTDNGQLGYDLLQPHAKVAKLYRATVNETVTTADVAAFEKGIIFHGGIRCQPAQLKILNSEAGNSEVLLTIQEGKFHQVKKMFLARGKKVTSLVRLAMGPLILPEDLAEGAYRSLTLAELRQLKTYFR</sequence>
<name>A0ABS3HDX9_9ENTE</name>
<dbReference type="InterPro" id="IPR036986">
    <property type="entry name" value="S4_RNA-bd_sf"/>
</dbReference>
<dbReference type="InterPro" id="IPR020094">
    <property type="entry name" value="TruA/RsuA/RluB/E/F_N"/>
</dbReference>
<proteinExistence type="inferred from homology"/>
<evidence type="ECO:0000313" key="8">
    <source>
        <dbReference type="Proteomes" id="UP000664495"/>
    </source>
</evidence>